<proteinExistence type="predicted"/>
<evidence type="ECO:0000313" key="1">
    <source>
        <dbReference type="EMBL" id="GBO15715.1"/>
    </source>
</evidence>
<evidence type="ECO:0000313" key="2">
    <source>
        <dbReference type="Proteomes" id="UP000499080"/>
    </source>
</evidence>
<sequence>MVGKRFTGALTGGQANESRLQRPFCEKFGDKMKVAEGRNENARIMALSILGTKVWRFFWSLPCDVTPCQETLQTRSVQTSYYLFGVLFTVRAGKLIDASFS</sequence>
<dbReference type="EMBL" id="BGPR01039707">
    <property type="protein sequence ID" value="GBO15715.1"/>
    <property type="molecule type" value="Genomic_DNA"/>
</dbReference>
<protein>
    <submittedName>
        <fullName evidence="1">Uncharacterized protein</fullName>
    </submittedName>
</protein>
<dbReference type="AlphaFoldDB" id="A0A4Y2URU2"/>
<accession>A0A4Y2URU2</accession>
<comment type="caution">
    <text evidence="1">The sequence shown here is derived from an EMBL/GenBank/DDBJ whole genome shotgun (WGS) entry which is preliminary data.</text>
</comment>
<gene>
    <name evidence="1" type="ORF">AVEN_122888_1</name>
</gene>
<dbReference type="Proteomes" id="UP000499080">
    <property type="component" value="Unassembled WGS sequence"/>
</dbReference>
<name>A0A4Y2URU2_ARAVE</name>
<reference evidence="1 2" key="1">
    <citation type="journal article" date="2019" name="Sci. Rep.">
        <title>Orb-weaving spider Araneus ventricosus genome elucidates the spidroin gene catalogue.</title>
        <authorList>
            <person name="Kono N."/>
            <person name="Nakamura H."/>
            <person name="Ohtoshi R."/>
            <person name="Moran D.A.P."/>
            <person name="Shinohara A."/>
            <person name="Yoshida Y."/>
            <person name="Fujiwara M."/>
            <person name="Mori M."/>
            <person name="Tomita M."/>
            <person name="Arakawa K."/>
        </authorList>
    </citation>
    <scope>NUCLEOTIDE SEQUENCE [LARGE SCALE GENOMIC DNA]</scope>
</reference>
<keyword evidence="2" id="KW-1185">Reference proteome</keyword>
<organism evidence="1 2">
    <name type="scientific">Araneus ventricosus</name>
    <name type="common">Orbweaver spider</name>
    <name type="synonym">Epeira ventricosa</name>
    <dbReference type="NCBI Taxonomy" id="182803"/>
    <lineage>
        <taxon>Eukaryota</taxon>
        <taxon>Metazoa</taxon>
        <taxon>Ecdysozoa</taxon>
        <taxon>Arthropoda</taxon>
        <taxon>Chelicerata</taxon>
        <taxon>Arachnida</taxon>
        <taxon>Araneae</taxon>
        <taxon>Araneomorphae</taxon>
        <taxon>Entelegynae</taxon>
        <taxon>Araneoidea</taxon>
        <taxon>Araneidae</taxon>
        <taxon>Araneus</taxon>
    </lineage>
</organism>